<keyword evidence="6 11" id="KW-0418">Kinase</keyword>
<evidence type="ECO:0000256" key="1">
    <source>
        <dbReference type="ARBA" id="ARBA00000085"/>
    </source>
</evidence>
<dbReference type="Gene3D" id="1.10.287.130">
    <property type="match status" value="1"/>
</dbReference>
<reference evidence="11 12" key="1">
    <citation type="submission" date="2020-08" db="EMBL/GenBank/DDBJ databases">
        <title>A Genomic Blueprint of the Chicken Gut Microbiome.</title>
        <authorList>
            <person name="Gilroy R."/>
            <person name="Ravi A."/>
            <person name="Getino M."/>
            <person name="Pursley I."/>
            <person name="Horton D.L."/>
            <person name="Alikhan N.-F."/>
            <person name="Baker D."/>
            <person name="Gharbi K."/>
            <person name="Hall N."/>
            <person name="Watson M."/>
            <person name="Adriaenssens E.M."/>
            <person name="Foster-Nyarko E."/>
            <person name="Jarju S."/>
            <person name="Secka A."/>
            <person name="Antonio M."/>
            <person name="Oren A."/>
            <person name="Chaudhuri R."/>
            <person name="La Ragione R.M."/>
            <person name="Hildebrand F."/>
            <person name="Pallen M.J."/>
        </authorList>
    </citation>
    <scope>NUCLEOTIDE SEQUENCE [LARGE SCALE GENOMIC DNA]</scope>
    <source>
        <strain evidence="11 12">Re31</strain>
    </source>
</reference>
<keyword evidence="5" id="KW-0547">Nucleotide-binding</keyword>
<dbReference type="InterPro" id="IPR036097">
    <property type="entry name" value="HisK_dim/P_sf"/>
</dbReference>
<dbReference type="SUPFAM" id="SSF55874">
    <property type="entry name" value="ATPase domain of HSP90 chaperone/DNA topoisomerase II/histidine kinase"/>
    <property type="match status" value="1"/>
</dbReference>
<dbReference type="PRINTS" id="PR00344">
    <property type="entry name" value="BCTRLSENSOR"/>
</dbReference>
<evidence type="ECO:0000313" key="11">
    <source>
        <dbReference type="EMBL" id="MBD8028467.1"/>
    </source>
</evidence>
<evidence type="ECO:0000313" key="12">
    <source>
        <dbReference type="Proteomes" id="UP000640930"/>
    </source>
</evidence>
<protein>
    <recommendedName>
        <fullName evidence="2">histidine kinase</fullName>
        <ecNumber evidence="2">2.7.13.3</ecNumber>
    </recommendedName>
</protein>
<comment type="caution">
    <text evidence="11">The sequence shown here is derived from an EMBL/GenBank/DDBJ whole genome shotgun (WGS) entry which is preliminary data.</text>
</comment>
<dbReference type="InterPro" id="IPR050736">
    <property type="entry name" value="Sensor_HK_Regulatory"/>
</dbReference>
<dbReference type="CDD" id="cd00082">
    <property type="entry name" value="HisKA"/>
    <property type="match status" value="1"/>
</dbReference>
<dbReference type="GO" id="GO:0016301">
    <property type="term" value="F:kinase activity"/>
    <property type="evidence" value="ECO:0007669"/>
    <property type="project" value="UniProtKB-KW"/>
</dbReference>
<keyword evidence="3" id="KW-0597">Phosphoprotein</keyword>
<dbReference type="RefSeq" id="WP_191708874.1">
    <property type="nucleotide sequence ID" value="NZ_JACSQA010000041.1"/>
</dbReference>
<keyword evidence="9" id="KW-1133">Transmembrane helix</keyword>
<dbReference type="SMART" id="SM00388">
    <property type="entry name" value="HisKA"/>
    <property type="match status" value="1"/>
</dbReference>
<feature type="domain" description="Histidine kinase" evidence="10">
    <location>
        <begin position="153"/>
        <end position="365"/>
    </location>
</feature>
<keyword evidence="8" id="KW-0902">Two-component regulatory system</keyword>
<evidence type="ECO:0000256" key="4">
    <source>
        <dbReference type="ARBA" id="ARBA00022679"/>
    </source>
</evidence>
<evidence type="ECO:0000256" key="8">
    <source>
        <dbReference type="ARBA" id="ARBA00023012"/>
    </source>
</evidence>
<dbReference type="InterPro" id="IPR004358">
    <property type="entry name" value="Sig_transdc_His_kin-like_C"/>
</dbReference>
<dbReference type="Proteomes" id="UP000640930">
    <property type="component" value="Unassembled WGS sequence"/>
</dbReference>
<dbReference type="CDD" id="cd00075">
    <property type="entry name" value="HATPase"/>
    <property type="match status" value="1"/>
</dbReference>
<evidence type="ECO:0000256" key="7">
    <source>
        <dbReference type="ARBA" id="ARBA00022840"/>
    </source>
</evidence>
<dbReference type="InterPro" id="IPR005467">
    <property type="entry name" value="His_kinase_dom"/>
</dbReference>
<evidence type="ECO:0000256" key="3">
    <source>
        <dbReference type="ARBA" id="ARBA00022553"/>
    </source>
</evidence>
<dbReference type="PANTHER" id="PTHR43711">
    <property type="entry name" value="TWO-COMPONENT HISTIDINE KINASE"/>
    <property type="match status" value="1"/>
</dbReference>
<keyword evidence="9" id="KW-0472">Membrane</keyword>
<dbReference type="InterPro" id="IPR003594">
    <property type="entry name" value="HATPase_dom"/>
</dbReference>
<dbReference type="EMBL" id="JACSQA010000041">
    <property type="protein sequence ID" value="MBD8028467.1"/>
    <property type="molecule type" value="Genomic_DNA"/>
</dbReference>
<keyword evidence="4" id="KW-0808">Transferase</keyword>
<dbReference type="InterPro" id="IPR003661">
    <property type="entry name" value="HisK_dim/P_dom"/>
</dbReference>
<feature type="transmembrane region" description="Helical" evidence="9">
    <location>
        <begin position="7"/>
        <end position="32"/>
    </location>
</feature>
<name>A0ABR8XGW3_9BACL</name>
<comment type="catalytic activity">
    <reaction evidence="1">
        <text>ATP + protein L-histidine = ADP + protein N-phospho-L-histidine.</text>
        <dbReference type="EC" id="2.7.13.3"/>
    </reaction>
</comment>
<dbReference type="Pfam" id="PF00512">
    <property type="entry name" value="HisKA"/>
    <property type="match status" value="1"/>
</dbReference>
<evidence type="ECO:0000256" key="5">
    <source>
        <dbReference type="ARBA" id="ARBA00022741"/>
    </source>
</evidence>
<keyword evidence="12" id="KW-1185">Reference proteome</keyword>
<evidence type="ECO:0000256" key="9">
    <source>
        <dbReference type="SAM" id="Phobius"/>
    </source>
</evidence>
<dbReference type="PANTHER" id="PTHR43711:SF26">
    <property type="entry name" value="SENSOR HISTIDINE KINASE RCSC"/>
    <property type="match status" value="1"/>
</dbReference>
<dbReference type="Pfam" id="PF02518">
    <property type="entry name" value="HATPase_c"/>
    <property type="match status" value="1"/>
</dbReference>
<dbReference type="SUPFAM" id="SSF47384">
    <property type="entry name" value="Homodimeric domain of signal transducing histidine kinase"/>
    <property type="match status" value="1"/>
</dbReference>
<keyword evidence="9" id="KW-0812">Transmembrane</keyword>
<gene>
    <name evidence="11" type="ORF">H9636_17660</name>
</gene>
<feature type="transmembrane region" description="Helical" evidence="9">
    <location>
        <begin position="52"/>
        <end position="72"/>
    </location>
</feature>
<dbReference type="EC" id="2.7.13.3" evidence="2"/>
<evidence type="ECO:0000256" key="6">
    <source>
        <dbReference type="ARBA" id="ARBA00022777"/>
    </source>
</evidence>
<organism evidence="11 12">
    <name type="scientific">Ureibacillus galli</name>
    <dbReference type="NCBI Taxonomy" id="2762222"/>
    <lineage>
        <taxon>Bacteria</taxon>
        <taxon>Bacillati</taxon>
        <taxon>Bacillota</taxon>
        <taxon>Bacilli</taxon>
        <taxon>Bacillales</taxon>
        <taxon>Caryophanaceae</taxon>
        <taxon>Ureibacillus</taxon>
    </lineage>
</organism>
<dbReference type="InterPro" id="IPR036890">
    <property type="entry name" value="HATPase_C_sf"/>
</dbReference>
<accession>A0ABR8XGW3</accession>
<keyword evidence="7" id="KW-0067">ATP-binding</keyword>
<dbReference type="Gene3D" id="3.30.565.10">
    <property type="entry name" value="Histidine kinase-like ATPase, C-terminal domain"/>
    <property type="match status" value="1"/>
</dbReference>
<dbReference type="SMART" id="SM00387">
    <property type="entry name" value="HATPase_c"/>
    <property type="match status" value="1"/>
</dbReference>
<evidence type="ECO:0000256" key="2">
    <source>
        <dbReference type="ARBA" id="ARBA00012438"/>
    </source>
</evidence>
<proteinExistence type="predicted"/>
<sequence length="365" mass="42713">MRVKIKFILLFLINILIVINLVYLLFGLINTASFEVISMFKNDPFNNMHQDFITEYHTLIIFTLVFVCYGWILSKPLFHILEWINYLAQDKYCEPVDKKGFPQSKSKRSDKLKLTFIFFGSIIRNLQYLTSTLIESKKEREKIEKMKKEWVADIAHDLKTPLSYIKGYSSMLLSNNQWTDEERRKFLNRIEEKTEYMESLLMNLNDIFKFDSKSLDVRKEQQDLVNFIREILIDLANDPMAEEYHIQFINHIGEYVPYTFDPLLIKRVLHNLINNAIVHNPKGTSIDIILDKDDIFVVIVIKDNGIGMDEVTTKHLFNRYHRGNSNSRSGLGMTIAKQFVDAHHGNITVQSEVSKGTTVNVYLPL</sequence>
<evidence type="ECO:0000259" key="10">
    <source>
        <dbReference type="PROSITE" id="PS50109"/>
    </source>
</evidence>
<dbReference type="PROSITE" id="PS50109">
    <property type="entry name" value="HIS_KIN"/>
    <property type="match status" value="1"/>
</dbReference>